<dbReference type="STRING" id="1005945.SAMN05216561_104169"/>
<dbReference type="OrthoDB" id="9809599at2"/>
<evidence type="ECO:0000256" key="5">
    <source>
        <dbReference type="SAM" id="Phobius"/>
    </source>
</evidence>
<proteinExistence type="predicted"/>
<feature type="transmembrane region" description="Helical" evidence="5">
    <location>
        <begin position="74"/>
        <end position="94"/>
    </location>
</feature>
<keyword evidence="2 5" id="KW-0812">Transmembrane</keyword>
<feature type="transmembrane region" description="Helical" evidence="5">
    <location>
        <begin position="298"/>
        <end position="317"/>
    </location>
</feature>
<evidence type="ECO:0000256" key="3">
    <source>
        <dbReference type="ARBA" id="ARBA00022989"/>
    </source>
</evidence>
<feature type="transmembrane region" description="Helical" evidence="5">
    <location>
        <begin position="362"/>
        <end position="381"/>
    </location>
</feature>
<gene>
    <name evidence="6" type="ORF">SAMN05216561_104169</name>
</gene>
<keyword evidence="3 5" id="KW-1133">Transmembrane helix</keyword>
<dbReference type="SUPFAM" id="SSF103473">
    <property type="entry name" value="MFS general substrate transporter"/>
    <property type="match status" value="1"/>
</dbReference>
<keyword evidence="7" id="KW-1185">Reference proteome</keyword>
<dbReference type="PANTHER" id="PTHR23514:SF13">
    <property type="entry name" value="INNER MEMBRANE PROTEIN YBJJ"/>
    <property type="match status" value="1"/>
</dbReference>
<dbReference type="InterPro" id="IPR011701">
    <property type="entry name" value="MFS"/>
</dbReference>
<feature type="transmembrane region" description="Helical" evidence="5">
    <location>
        <begin position="329"/>
        <end position="350"/>
    </location>
</feature>
<dbReference type="InterPro" id="IPR036259">
    <property type="entry name" value="MFS_trans_sf"/>
</dbReference>
<feature type="transmembrane region" description="Helical" evidence="5">
    <location>
        <begin position="140"/>
        <end position="159"/>
    </location>
</feature>
<dbReference type="Gene3D" id="1.20.1250.20">
    <property type="entry name" value="MFS general substrate transporter like domains"/>
    <property type="match status" value="2"/>
</dbReference>
<feature type="transmembrane region" description="Helical" evidence="5">
    <location>
        <begin position="274"/>
        <end position="292"/>
    </location>
</feature>
<dbReference type="EMBL" id="FOQG01000004">
    <property type="protein sequence ID" value="SFI04809.1"/>
    <property type="molecule type" value="Genomic_DNA"/>
</dbReference>
<sequence>MTSTLPSSKRSVAAVFALNGVLMASLISRIPSLRERLALDNGALGLLLLAIAAGSVLALPTAGRLIARTSAADVVRLGAFVSATGLITCALGAFVSGSVVVAAVGLFLFGVGSGLWDVAMNVEGAEVERLLGRTIMPRFHAAWSFGNIGGAGIGVAMAATRAPVVAHLAVVSVLALLTVLVVVRDFLPVRPEEHHEEGPPRSAWIEPRTLAIGLMVLTFAVAEGAANDWLSLALIDGYDARHWVGVSGYALFVTAMSVGRLSGPVALDRLGRRVMLWVSAAAVVVGTLLTVLGEWAPLVALGILVWGLGAALGFPVGMSAAADDPRRSAARVSVVSTIGYAAFLTGPPLLGALGDHVGTLDALLVVTVLMAPAAVAVLAAAPAPRRSSVDA</sequence>
<dbReference type="RefSeq" id="WP_091111514.1">
    <property type="nucleotide sequence ID" value="NZ_BKAF01000009.1"/>
</dbReference>
<feature type="transmembrane region" description="Helical" evidence="5">
    <location>
        <begin position="100"/>
        <end position="119"/>
    </location>
</feature>
<evidence type="ECO:0000256" key="4">
    <source>
        <dbReference type="ARBA" id="ARBA00023136"/>
    </source>
</evidence>
<reference evidence="6 7" key="1">
    <citation type="submission" date="2016-10" db="EMBL/GenBank/DDBJ databases">
        <authorList>
            <person name="de Groot N.N."/>
        </authorList>
    </citation>
    <scope>NUCLEOTIDE SEQUENCE [LARGE SCALE GENOMIC DNA]</scope>
    <source>
        <strain evidence="6 7">CGMCC 1.11156</strain>
    </source>
</reference>
<dbReference type="AlphaFoldDB" id="A0A1I3F0K0"/>
<protein>
    <submittedName>
        <fullName evidence="6">Fucose permease</fullName>
    </submittedName>
</protein>
<organism evidence="6 7">
    <name type="scientific">Nocardioides psychrotolerans</name>
    <dbReference type="NCBI Taxonomy" id="1005945"/>
    <lineage>
        <taxon>Bacteria</taxon>
        <taxon>Bacillati</taxon>
        <taxon>Actinomycetota</taxon>
        <taxon>Actinomycetes</taxon>
        <taxon>Propionibacteriales</taxon>
        <taxon>Nocardioidaceae</taxon>
        <taxon>Nocardioides</taxon>
    </lineage>
</organism>
<dbReference type="InterPro" id="IPR051788">
    <property type="entry name" value="MFS_Transporter"/>
</dbReference>
<dbReference type="GO" id="GO:0016020">
    <property type="term" value="C:membrane"/>
    <property type="evidence" value="ECO:0007669"/>
    <property type="project" value="UniProtKB-SubCell"/>
</dbReference>
<evidence type="ECO:0000313" key="7">
    <source>
        <dbReference type="Proteomes" id="UP000198649"/>
    </source>
</evidence>
<dbReference type="Proteomes" id="UP000198649">
    <property type="component" value="Unassembled WGS sequence"/>
</dbReference>
<feature type="transmembrane region" description="Helical" evidence="5">
    <location>
        <begin position="42"/>
        <end position="62"/>
    </location>
</feature>
<name>A0A1I3F0K0_9ACTN</name>
<evidence type="ECO:0000256" key="1">
    <source>
        <dbReference type="ARBA" id="ARBA00004141"/>
    </source>
</evidence>
<evidence type="ECO:0000256" key="2">
    <source>
        <dbReference type="ARBA" id="ARBA00022692"/>
    </source>
</evidence>
<comment type="subcellular location">
    <subcellularLocation>
        <location evidence="1">Membrane</location>
        <topology evidence="1">Multi-pass membrane protein</topology>
    </subcellularLocation>
</comment>
<dbReference type="CDD" id="cd17393">
    <property type="entry name" value="MFS_MosC_like"/>
    <property type="match status" value="1"/>
</dbReference>
<feature type="transmembrane region" description="Helical" evidence="5">
    <location>
        <begin position="204"/>
        <end position="222"/>
    </location>
</feature>
<feature type="transmembrane region" description="Helical" evidence="5">
    <location>
        <begin position="12"/>
        <end position="30"/>
    </location>
</feature>
<dbReference type="PANTHER" id="PTHR23514">
    <property type="entry name" value="BYPASS OF STOP CODON PROTEIN 6"/>
    <property type="match status" value="1"/>
</dbReference>
<feature type="transmembrane region" description="Helical" evidence="5">
    <location>
        <begin position="165"/>
        <end position="183"/>
    </location>
</feature>
<dbReference type="Pfam" id="PF07690">
    <property type="entry name" value="MFS_1"/>
    <property type="match status" value="1"/>
</dbReference>
<keyword evidence="4 5" id="KW-0472">Membrane</keyword>
<accession>A0A1I3F0K0</accession>
<evidence type="ECO:0000313" key="6">
    <source>
        <dbReference type="EMBL" id="SFI04809.1"/>
    </source>
</evidence>
<dbReference type="GO" id="GO:0022857">
    <property type="term" value="F:transmembrane transporter activity"/>
    <property type="evidence" value="ECO:0007669"/>
    <property type="project" value="InterPro"/>
</dbReference>
<feature type="transmembrane region" description="Helical" evidence="5">
    <location>
        <begin position="242"/>
        <end position="262"/>
    </location>
</feature>